<feature type="compositionally biased region" description="Basic and acidic residues" evidence="1">
    <location>
        <begin position="331"/>
        <end position="348"/>
    </location>
</feature>
<proteinExistence type="predicted"/>
<protein>
    <submittedName>
        <fullName evidence="2">G1051 protein</fullName>
    </submittedName>
</protein>
<evidence type="ECO:0000256" key="1">
    <source>
        <dbReference type="SAM" id="MobiDB-lite"/>
    </source>
</evidence>
<feature type="region of interest" description="Disordered" evidence="1">
    <location>
        <begin position="249"/>
        <end position="309"/>
    </location>
</feature>
<sequence length="374" mass="40585">MSLYKGFRHERSKGEDGLRINYWYLIRPDGGEDLAVIGREIKGSGGHYNYNSAPLFGMLSWVNSSEVRRWLQTKIADPQSLRCTSSGQDLLSNSMSRPNSDAQLTGAQDGMPGLPLTSHHSDHAWALPSHMMPPGGRQPELPPMHGNLGPALFRNTPAGDGPVPDAHERNAMIGHTLSAVDALLVALRRRAGIEYSLTLVTREREVHVLGSAGTRWRPSSEQTASPYHSVDVSSSSGLAWNAEGLDAHHQGNAYVPGPAQVPNSTAPPPASSEGMVLRGGSLAEPELQAARDSAHSFEMPGEAQEEALTPTWQLQTKRALSDLWNLSELEESRKRSGHDGSSHMRLNPDAHLINSEPLSDPLDPADPSLEHCLQ</sequence>
<gene>
    <name evidence="2" type="primary">g1051</name>
    <name evidence="2" type="ORF">VP750_LOCUS914</name>
</gene>
<comment type="caution">
    <text evidence="2">The sequence shown here is derived from an EMBL/GenBank/DDBJ whole genome shotgun (WGS) entry which is preliminary data.</text>
</comment>
<evidence type="ECO:0000313" key="3">
    <source>
        <dbReference type="Proteomes" id="UP001497392"/>
    </source>
</evidence>
<accession>A0ABP1FKX3</accession>
<dbReference type="Proteomes" id="UP001497392">
    <property type="component" value="Unassembled WGS sequence"/>
</dbReference>
<name>A0ABP1FKX3_9CHLO</name>
<feature type="region of interest" description="Disordered" evidence="1">
    <location>
        <begin position="214"/>
        <end position="233"/>
    </location>
</feature>
<dbReference type="EMBL" id="CAXHTA020000002">
    <property type="protein sequence ID" value="CAL5219255.1"/>
    <property type="molecule type" value="Genomic_DNA"/>
</dbReference>
<feature type="compositionally biased region" description="Low complexity" evidence="1">
    <location>
        <begin position="355"/>
        <end position="367"/>
    </location>
</feature>
<feature type="region of interest" description="Disordered" evidence="1">
    <location>
        <begin position="82"/>
        <end position="118"/>
    </location>
</feature>
<feature type="region of interest" description="Disordered" evidence="1">
    <location>
        <begin position="331"/>
        <end position="374"/>
    </location>
</feature>
<evidence type="ECO:0000313" key="2">
    <source>
        <dbReference type="EMBL" id="CAL5219255.1"/>
    </source>
</evidence>
<feature type="compositionally biased region" description="Polar residues" evidence="1">
    <location>
        <begin position="217"/>
        <end position="226"/>
    </location>
</feature>
<keyword evidence="3" id="KW-1185">Reference proteome</keyword>
<feature type="compositionally biased region" description="Polar residues" evidence="1">
    <location>
        <begin position="82"/>
        <end position="106"/>
    </location>
</feature>
<organism evidence="2 3">
    <name type="scientific">Coccomyxa viridis</name>
    <dbReference type="NCBI Taxonomy" id="1274662"/>
    <lineage>
        <taxon>Eukaryota</taxon>
        <taxon>Viridiplantae</taxon>
        <taxon>Chlorophyta</taxon>
        <taxon>core chlorophytes</taxon>
        <taxon>Trebouxiophyceae</taxon>
        <taxon>Trebouxiophyceae incertae sedis</taxon>
        <taxon>Coccomyxaceae</taxon>
        <taxon>Coccomyxa</taxon>
    </lineage>
</organism>
<reference evidence="2 3" key="1">
    <citation type="submission" date="2024-06" db="EMBL/GenBank/DDBJ databases">
        <authorList>
            <person name="Kraege A."/>
            <person name="Thomma B."/>
        </authorList>
    </citation>
    <scope>NUCLEOTIDE SEQUENCE [LARGE SCALE GENOMIC DNA]</scope>
</reference>